<reference evidence="2" key="1">
    <citation type="submission" date="2021-10" db="EMBL/GenBank/DDBJ databases">
        <title>Collection of gut derived symbiotic bacterial strains cultured from healthy donors.</title>
        <authorList>
            <person name="Lin H."/>
            <person name="Littmann E."/>
            <person name="Kohout C."/>
            <person name="Pamer E.G."/>
        </authorList>
    </citation>
    <scope>NUCLEOTIDE SEQUENCE</scope>
    <source>
        <strain evidence="2">DFI.5.2</strain>
    </source>
</reference>
<proteinExistence type="predicted"/>
<dbReference type="Proteomes" id="UP001197827">
    <property type="component" value="Unassembled WGS sequence"/>
</dbReference>
<protein>
    <recommendedName>
        <fullName evidence="4">SHOCT domain-containing protein</fullName>
    </recommendedName>
</protein>
<evidence type="ECO:0000256" key="1">
    <source>
        <dbReference type="SAM" id="Phobius"/>
    </source>
</evidence>
<dbReference type="PROSITE" id="PS51257">
    <property type="entry name" value="PROKAR_LIPOPROTEIN"/>
    <property type="match status" value="1"/>
</dbReference>
<feature type="transmembrane region" description="Helical" evidence="1">
    <location>
        <begin position="42"/>
        <end position="60"/>
    </location>
</feature>
<gene>
    <name evidence="2" type="ORF">LJD74_03300</name>
</gene>
<keyword evidence="1" id="KW-0812">Transmembrane</keyword>
<organism evidence="2 3">
    <name type="scientific">Faecalibacillus intestinalis</name>
    <dbReference type="NCBI Taxonomy" id="1982626"/>
    <lineage>
        <taxon>Bacteria</taxon>
        <taxon>Bacillati</taxon>
        <taxon>Bacillota</taxon>
        <taxon>Erysipelotrichia</taxon>
        <taxon>Erysipelotrichales</taxon>
        <taxon>Coprobacillaceae</taxon>
        <taxon>Faecalibacillus</taxon>
    </lineage>
</organism>
<dbReference type="AlphaFoldDB" id="A0AAW4VK27"/>
<keyword evidence="1" id="KW-0472">Membrane</keyword>
<evidence type="ECO:0000313" key="2">
    <source>
        <dbReference type="EMBL" id="MCB8561038.1"/>
    </source>
</evidence>
<feature type="transmembrane region" description="Helical" evidence="1">
    <location>
        <begin position="6"/>
        <end position="30"/>
    </location>
</feature>
<dbReference type="EMBL" id="JAJDKQ010000004">
    <property type="protein sequence ID" value="MCB8561038.1"/>
    <property type="molecule type" value="Genomic_DNA"/>
</dbReference>
<dbReference type="RefSeq" id="WP_117782095.1">
    <property type="nucleotide sequence ID" value="NZ_JAJDKQ010000004.1"/>
</dbReference>
<comment type="caution">
    <text evidence="2">The sequence shown here is derived from an EMBL/GenBank/DDBJ whole genome shotgun (WGS) entry which is preliminary data.</text>
</comment>
<evidence type="ECO:0008006" key="4">
    <source>
        <dbReference type="Google" id="ProtNLM"/>
    </source>
</evidence>
<evidence type="ECO:0000313" key="3">
    <source>
        <dbReference type="Proteomes" id="UP001197827"/>
    </source>
</evidence>
<keyword evidence="1" id="KW-1133">Transmembrane helix</keyword>
<accession>A0AAW4VK27</accession>
<sequence>MKALNSLFTVISIYIIALFVYSCILQGFLITVTKTIDKLSRCFEIFIILFFLTALAIVVFSKDIKTTFPITIAMFSLGVALLAYAHSVRKYDSRNIEYYSNKADELESLHKAGIIDDETYQKKLETLKTKFKKIKY</sequence>
<name>A0AAW4VK27_9FIRM</name>
<feature type="transmembrane region" description="Helical" evidence="1">
    <location>
        <begin position="66"/>
        <end position="85"/>
    </location>
</feature>